<feature type="transmembrane region" description="Helical" evidence="1">
    <location>
        <begin position="250"/>
        <end position="269"/>
    </location>
</feature>
<accession>A0A915J2A1</accession>
<reference evidence="3" key="1">
    <citation type="submission" date="2022-11" db="UniProtKB">
        <authorList>
            <consortium name="WormBaseParasite"/>
        </authorList>
    </citation>
    <scope>IDENTIFICATION</scope>
</reference>
<evidence type="ECO:0000256" key="1">
    <source>
        <dbReference type="SAM" id="Phobius"/>
    </source>
</evidence>
<evidence type="ECO:0000313" key="2">
    <source>
        <dbReference type="Proteomes" id="UP000887565"/>
    </source>
</evidence>
<keyword evidence="1" id="KW-1133">Transmembrane helix</keyword>
<evidence type="ECO:0000313" key="3">
    <source>
        <dbReference type="WBParaSite" id="nRc.2.0.1.t19827-RA"/>
    </source>
</evidence>
<proteinExistence type="predicted"/>
<dbReference type="Proteomes" id="UP000887565">
    <property type="component" value="Unplaced"/>
</dbReference>
<organism evidence="2 3">
    <name type="scientific">Romanomermis culicivorax</name>
    <name type="common">Nematode worm</name>
    <dbReference type="NCBI Taxonomy" id="13658"/>
    <lineage>
        <taxon>Eukaryota</taxon>
        <taxon>Metazoa</taxon>
        <taxon>Ecdysozoa</taxon>
        <taxon>Nematoda</taxon>
        <taxon>Enoplea</taxon>
        <taxon>Dorylaimia</taxon>
        <taxon>Mermithida</taxon>
        <taxon>Mermithoidea</taxon>
        <taxon>Mermithidae</taxon>
        <taxon>Romanomermis</taxon>
    </lineage>
</organism>
<dbReference type="AlphaFoldDB" id="A0A915J2A1"/>
<dbReference type="WBParaSite" id="nRc.2.0.1.t19827-RA">
    <property type="protein sequence ID" value="nRc.2.0.1.t19827-RA"/>
    <property type="gene ID" value="nRc.2.0.1.g19827"/>
</dbReference>
<feature type="transmembrane region" description="Helical" evidence="1">
    <location>
        <begin position="289"/>
        <end position="309"/>
    </location>
</feature>
<keyword evidence="2" id="KW-1185">Reference proteome</keyword>
<keyword evidence="1" id="KW-0812">Transmembrane</keyword>
<name>A0A915J2A1_ROMCU</name>
<protein>
    <submittedName>
        <fullName evidence="3">G-protein coupled receptors family 1 profile domain-containing protein</fullName>
    </submittedName>
</protein>
<feature type="transmembrane region" description="Helical" evidence="1">
    <location>
        <begin position="95"/>
        <end position="123"/>
    </location>
</feature>
<feature type="transmembrane region" description="Helical" evidence="1">
    <location>
        <begin position="152"/>
        <end position="169"/>
    </location>
</feature>
<sequence length="334" mass="39439">MRSTPGVLSNTSDIFWHGGSVSIFVETVAQLLLSLWAMLVNILCIQILWRPQPGLDFNVKVLLINCSATYFYRSFHYGLMCAYHLWILYVGDTSLSSLICIIIQYPYFVANLNSYVYFFLIGLERMWSTYRIKLKSDQPKVRPTSYFVKRSILLCFPPILILTIVYPFFCRWTVLKTSTLDYCIIGKIFNEFGYKFSNTLILIIQVLTCVVHGAVYFVNRWKYENLFANTALYKLTLRLQYSANLKITRWLTPISVFHCIWSFGTFFSMNFLRWFLPDVFKRAYFQAGRILFVCMAFECLTHPIMLIWWGDRKVYCFKKFCSVDHDFNLHNEKL</sequence>
<feature type="transmembrane region" description="Helical" evidence="1">
    <location>
        <begin position="199"/>
        <end position="218"/>
    </location>
</feature>
<feature type="transmembrane region" description="Helical" evidence="1">
    <location>
        <begin position="28"/>
        <end position="49"/>
    </location>
</feature>
<feature type="transmembrane region" description="Helical" evidence="1">
    <location>
        <begin position="70"/>
        <end position="89"/>
    </location>
</feature>
<keyword evidence="1" id="KW-0472">Membrane</keyword>